<proteinExistence type="predicted"/>
<feature type="transmembrane region" description="Helical" evidence="1">
    <location>
        <begin position="6"/>
        <end position="22"/>
    </location>
</feature>
<evidence type="ECO:0000313" key="3">
    <source>
        <dbReference type="EMBL" id="OGM19365.1"/>
    </source>
</evidence>
<accession>A0A1F7XYJ8</accession>
<keyword evidence="1" id="KW-1133">Transmembrane helix</keyword>
<dbReference type="Pfam" id="PF13473">
    <property type="entry name" value="Cupredoxin_1"/>
    <property type="match status" value="1"/>
</dbReference>
<dbReference type="SUPFAM" id="SSF49503">
    <property type="entry name" value="Cupredoxins"/>
    <property type="match status" value="1"/>
</dbReference>
<keyword evidence="1" id="KW-0812">Transmembrane</keyword>
<dbReference type="EMBL" id="MGGD01000071">
    <property type="protein sequence ID" value="OGM19365.1"/>
    <property type="molecule type" value="Genomic_DNA"/>
</dbReference>
<sequence>MDEILVSVAGLGLIGFIWWFFFGKRQAAVNTVGDEVEIIVEGGYKPSVIEIPVDRKTKLTFIRKDPNSCLEEIVIPDFKIKKYLPIGERIVISVTPKKVGEYDIHCGMNMFHGKLLVTKLNI</sequence>
<feature type="domain" description="EfeO-type cupredoxin-like" evidence="2">
    <location>
        <begin position="16"/>
        <end position="117"/>
    </location>
</feature>
<protein>
    <recommendedName>
        <fullName evidence="2">EfeO-type cupredoxin-like domain-containing protein</fullName>
    </recommendedName>
</protein>
<evidence type="ECO:0000259" key="2">
    <source>
        <dbReference type="Pfam" id="PF13473"/>
    </source>
</evidence>
<gene>
    <name evidence="3" type="ORF">A2771_02525</name>
</gene>
<comment type="caution">
    <text evidence="3">The sequence shown here is derived from an EMBL/GenBank/DDBJ whole genome shotgun (WGS) entry which is preliminary data.</text>
</comment>
<organism evidence="3 4">
    <name type="scientific">Candidatus Woesebacteria bacterium RIFCSPHIGHO2_01_FULL_38_26b</name>
    <dbReference type="NCBI Taxonomy" id="1802491"/>
    <lineage>
        <taxon>Bacteria</taxon>
        <taxon>Candidatus Woeseibacteriota</taxon>
    </lineage>
</organism>
<name>A0A1F7XYJ8_9BACT</name>
<dbReference type="InterPro" id="IPR028096">
    <property type="entry name" value="EfeO_Cupredoxin"/>
</dbReference>
<dbReference type="InterPro" id="IPR008972">
    <property type="entry name" value="Cupredoxin"/>
</dbReference>
<dbReference type="Gene3D" id="2.60.40.420">
    <property type="entry name" value="Cupredoxins - blue copper proteins"/>
    <property type="match status" value="1"/>
</dbReference>
<dbReference type="AlphaFoldDB" id="A0A1F7XYJ8"/>
<evidence type="ECO:0000256" key="1">
    <source>
        <dbReference type="SAM" id="Phobius"/>
    </source>
</evidence>
<dbReference type="Proteomes" id="UP000176741">
    <property type="component" value="Unassembled WGS sequence"/>
</dbReference>
<evidence type="ECO:0000313" key="4">
    <source>
        <dbReference type="Proteomes" id="UP000176741"/>
    </source>
</evidence>
<reference evidence="3 4" key="1">
    <citation type="journal article" date="2016" name="Nat. Commun.">
        <title>Thousands of microbial genomes shed light on interconnected biogeochemical processes in an aquifer system.</title>
        <authorList>
            <person name="Anantharaman K."/>
            <person name="Brown C.T."/>
            <person name="Hug L.A."/>
            <person name="Sharon I."/>
            <person name="Castelle C.J."/>
            <person name="Probst A.J."/>
            <person name="Thomas B.C."/>
            <person name="Singh A."/>
            <person name="Wilkins M.J."/>
            <person name="Karaoz U."/>
            <person name="Brodie E.L."/>
            <person name="Williams K.H."/>
            <person name="Hubbard S.S."/>
            <person name="Banfield J.F."/>
        </authorList>
    </citation>
    <scope>NUCLEOTIDE SEQUENCE [LARGE SCALE GENOMIC DNA]</scope>
</reference>
<keyword evidence="1" id="KW-0472">Membrane</keyword>